<dbReference type="InterPro" id="IPR029069">
    <property type="entry name" value="HotDog_dom_sf"/>
</dbReference>
<dbReference type="STRING" id="380248.SAMN05216251_12029"/>
<evidence type="ECO:0000313" key="4">
    <source>
        <dbReference type="Proteomes" id="UP000199323"/>
    </source>
</evidence>
<dbReference type="AlphaFoldDB" id="A0A1I2JWW5"/>
<evidence type="ECO:0000259" key="2">
    <source>
        <dbReference type="Pfam" id="PF01575"/>
    </source>
</evidence>
<dbReference type="RefSeq" id="WP_093716382.1">
    <property type="nucleotide sequence ID" value="NZ_FONG01000020.1"/>
</dbReference>
<evidence type="ECO:0000313" key="3">
    <source>
        <dbReference type="EMBL" id="SFF58370.1"/>
    </source>
</evidence>
<reference evidence="3 4" key="1">
    <citation type="submission" date="2016-10" db="EMBL/GenBank/DDBJ databases">
        <authorList>
            <person name="de Groot N.N."/>
        </authorList>
    </citation>
    <scope>NUCLEOTIDE SEQUENCE [LARGE SCALE GENOMIC DNA]</scope>
    <source>
        <strain evidence="3 4">CGMCC 4.3510</strain>
    </source>
</reference>
<evidence type="ECO:0000256" key="1">
    <source>
        <dbReference type="ARBA" id="ARBA00005254"/>
    </source>
</evidence>
<proteinExistence type="inferred from homology"/>
<organism evidence="3 4">
    <name type="scientific">Actinacidiphila alni</name>
    <dbReference type="NCBI Taxonomy" id="380248"/>
    <lineage>
        <taxon>Bacteria</taxon>
        <taxon>Bacillati</taxon>
        <taxon>Actinomycetota</taxon>
        <taxon>Actinomycetes</taxon>
        <taxon>Kitasatosporales</taxon>
        <taxon>Streptomycetaceae</taxon>
        <taxon>Actinacidiphila</taxon>
    </lineage>
</organism>
<dbReference type="CDD" id="cd03450">
    <property type="entry name" value="NodN"/>
    <property type="match status" value="1"/>
</dbReference>
<dbReference type="Pfam" id="PF01575">
    <property type="entry name" value="MaoC_dehydratas"/>
    <property type="match status" value="1"/>
</dbReference>
<dbReference type="Proteomes" id="UP000199323">
    <property type="component" value="Unassembled WGS sequence"/>
</dbReference>
<comment type="similarity">
    <text evidence="1">Belongs to the enoyl-CoA hydratase/isomerase family.</text>
</comment>
<dbReference type="PANTHER" id="PTHR42993">
    <property type="entry name" value="MAOC-LIKE DEHYDRATASE DOMAIN-CONTAINING PROTEIN"/>
    <property type="match status" value="1"/>
</dbReference>
<dbReference type="PANTHER" id="PTHR42993:SF1">
    <property type="entry name" value="MAOC-LIKE DEHYDRATASE DOMAIN-CONTAINING PROTEIN"/>
    <property type="match status" value="1"/>
</dbReference>
<dbReference type="InterPro" id="IPR002539">
    <property type="entry name" value="MaoC-like_dom"/>
</dbReference>
<dbReference type="SUPFAM" id="SSF54637">
    <property type="entry name" value="Thioesterase/thiol ester dehydrase-isomerase"/>
    <property type="match status" value="1"/>
</dbReference>
<dbReference type="InterPro" id="IPR039375">
    <property type="entry name" value="NodN-like"/>
</dbReference>
<keyword evidence="4" id="KW-1185">Reference proteome</keyword>
<dbReference type="EMBL" id="FONG01000020">
    <property type="protein sequence ID" value="SFF58370.1"/>
    <property type="molecule type" value="Genomic_DNA"/>
</dbReference>
<dbReference type="OrthoDB" id="9801735at2"/>
<gene>
    <name evidence="3" type="ORF">SAMN05216251_12029</name>
</gene>
<name>A0A1I2JWW5_9ACTN</name>
<dbReference type="Gene3D" id="3.10.129.10">
    <property type="entry name" value="Hotdog Thioesterase"/>
    <property type="match status" value="1"/>
</dbReference>
<feature type="domain" description="MaoC-like" evidence="2">
    <location>
        <begin position="13"/>
        <end position="130"/>
    </location>
</feature>
<protein>
    <submittedName>
        <fullName evidence="3">Acyl dehydratase</fullName>
    </submittedName>
</protein>
<accession>A0A1I2JWW5</accession>
<sequence>MRIFDGPADLVASEGETLGPSDWILVDQRRIDAFADVTGDHQWIHVDPVRAAASSFGSTIAHGYLTLSLLAGLTTGLYRVDRVSFAVNYGLDRVRFITPVVAGSRIRAAARVARAEPVAGADAVQLTLESTIEIEGVPRPAAVVTSLARYFG</sequence>